<name>A0A316VAB8_9BASI</name>
<sequence length="789" mass="89102">MTVGTVGPGPKANARGLFAGDWATEDKISMLTETSVIFSSCQKIIEQEQERQRASSSGNQFITPVHIVQYIHRISNLYRDKLRQYIDKLEASEDEMERADLDFTVSFSLILHFAETIYIPADGRGTGVVGEEILHWLNSFDVQPTTEEAQEIAQSATPYEHDNYWDCIRRFVSRGMLAAASSLLSYLAKGHPSAKLRQISAEVCDHLTSMPRSTRFTLEHDFLASHRRWVGRVRSLLNKLEMEMNELEAEWQRDGLGGKDIDEIEDVRYGFEAQFGCLLGLMIGQKERVYEVCRNWREVLGAWGLLVQPGMKRDDIPEIINILLDAFPVKSSGPHQPEENLLISLAKGDTLDACKHAQKYDPWLAAHMTDLLDRLGLLEEENEMEEDASDLPLKNDERSKNGKDTLRQQTIEEYAETVLDDQCLWRLALCYLSHCGPSARLRMRNIILDVALTDPEVLASNTVRLKRAEDIMLEAAEDEMDEIADDPDQARQDRVEAKSKDNDSKRILEQYSTAMEVIETCVELNMQLEARAICKHLAGEMVKKGRMGAGLAFCVRAQDIRQIKRIADSIFEIYIIQGCDAFCAMVDSIPLSLLNRASQQMNEDNNSLSASTEIVDKIMPSQHSSFHTSRLLFLAKYRDFHRLHTENDLRSAAALLVELLTSNLVPEPYRAVLLVDSLPFLQSDKPMLTSRESFELLRLLDEILTASATHPLQADYYLTALERIVSPSGKHAFEKKKQQEQKTANGSSIDATGADELPSHPVNDPVAAIRRLDILRLLLARNLAKNVIA</sequence>
<keyword evidence="7 9" id="KW-0906">Nuclear pore complex</keyword>
<dbReference type="InParanoid" id="A0A316VAB8"/>
<evidence type="ECO:0000256" key="11">
    <source>
        <dbReference type="SAM" id="MobiDB-lite"/>
    </source>
</evidence>
<organism evidence="12 13">
    <name type="scientific">Meira miltonrushii</name>
    <dbReference type="NCBI Taxonomy" id="1280837"/>
    <lineage>
        <taxon>Eukaryota</taxon>
        <taxon>Fungi</taxon>
        <taxon>Dikarya</taxon>
        <taxon>Basidiomycota</taxon>
        <taxon>Ustilaginomycotina</taxon>
        <taxon>Exobasidiomycetes</taxon>
        <taxon>Exobasidiales</taxon>
        <taxon>Brachybasidiaceae</taxon>
        <taxon>Meira</taxon>
    </lineage>
</organism>
<accession>A0A316VAB8</accession>
<keyword evidence="13" id="KW-1185">Reference proteome</keyword>
<protein>
    <recommendedName>
        <fullName evidence="9">Nuclear pore complex protein Nup85</fullName>
    </recommendedName>
</protein>
<evidence type="ECO:0000256" key="3">
    <source>
        <dbReference type="ARBA" id="ARBA00022448"/>
    </source>
</evidence>
<dbReference type="GO" id="GO:0006606">
    <property type="term" value="P:protein import into nucleus"/>
    <property type="evidence" value="ECO:0007669"/>
    <property type="project" value="TreeGrafter"/>
</dbReference>
<dbReference type="GO" id="GO:0045893">
    <property type="term" value="P:positive regulation of DNA-templated transcription"/>
    <property type="evidence" value="ECO:0007669"/>
    <property type="project" value="TreeGrafter"/>
</dbReference>
<evidence type="ECO:0000256" key="10">
    <source>
        <dbReference type="SAM" id="Coils"/>
    </source>
</evidence>
<dbReference type="GO" id="GO:0006406">
    <property type="term" value="P:mRNA export from nucleus"/>
    <property type="evidence" value="ECO:0007669"/>
    <property type="project" value="TreeGrafter"/>
</dbReference>
<dbReference type="GO" id="GO:0017056">
    <property type="term" value="F:structural constituent of nuclear pore"/>
    <property type="evidence" value="ECO:0007669"/>
    <property type="project" value="TreeGrafter"/>
</dbReference>
<keyword evidence="10" id="KW-0175">Coiled coil</keyword>
<evidence type="ECO:0000256" key="6">
    <source>
        <dbReference type="ARBA" id="ARBA00023010"/>
    </source>
</evidence>
<evidence type="ECO:0000256" key="2">
    <source>
        <dbReference type="ARBA" id="ARBA00005573"/>
    </source>
</evidence>
<gene>
    <name evidence="12" type="ORF">FA14DRAFT_81721</name>
</gene>
<feature type="compositionally biased region" description="Polar residues" evidence="11">
    <location>
        <begin position="741"/>
        <end position="750"/>
    </location>
</feature>
<comment type="subcellular location">
    <subcellularLocation>
        <location evidence="1 9">Nucleus</location>
        <location evidence="1 9">Nuclear pore complex</location>
    </subcellularLocation>
</comment>
<dbReference type="GeneID" id="37024726"/>
<keyword evidence="6 9" id="KW-0811">Translocation</keyword>
<evidence type="ECO:0000313" key="13">
    <source>
        <dbReference type="Proteomes" id="UP000245771"/>
    </source>
</evidence>
<dbReference type="GO" id="GO:0031080">
    <property type="term" value="C:nuclear pore outer ring"/>
    <property type="evidence" value="ECO:0007669"/>
    <property type="project" value="TreeGrafter"/>
</dbReference>
<keyword evidence="4 9" id="KW-0509">mRNA transport</keyword>
<dbReference type="FunCoup" id="A0A316VAB8">
    <property type="interactions" value="74"/>
</dbReference>
<dbReference type="STRING" id="1280837.A0A316VAB8"/>
<feature type="region of interest" description="Disordered" evidence="11">
    <location>
        <begin position="731"/>
        <end position="760"/>
    </location>
</feature>
<proteinExistence type="inferred from homology"/>
<keyword evidence="3 9" id="KW-0813">Transport</keyword>
<dbReference type="GO" id="GO:0031965">
    <property type="term" value="C:nuclear membrane"/>
    <property type="evidence" value="ECO:0007669"/>
    <property type="project" value="UniProtKB-UniRule"/>
</dbReference>
<dbReference type="RefSeq" id="XP_025353425.1">
    <property type="nucleotide sequence ID" value="XM_025502945.1"/>
</dbReference>
<dbReference type="Proteomes" id="UP000245771">
    <property type="component" value="Unassembled WGS sequence"/>
</dbReference>
<evidence type="ECO:0000256" key="9">
    <source>
        <dbReference type="RuleBase" id="RU365073"/>
    </source>
</evidence>
<keyword evidence="9" id="KW-0472">Membrane</keyword>
<keyword evidence="5 9" id="KW-0653">Protein transport</keyword>
<feature type="coiled-coil region" evidence="10">
    <location>
        <begin position="75"/>
        <end position="102"/>
    </location>
</feature>
<comment type="similarity">
    <text evidence="2 9">Belongs to the nucleoporin Nup85 family.</text>
</comment>
<keyword evidence="8 9" id="KW-0539">Nucleus</keyword>
<evidence type="ECO:0000313" key="12">
    <source>
        <dbReference type="EMBL" id="PWN33123.1"/>
    </source>
</evidence>
<dbReference type="Pfam" id="PF07575">
    <property type="entry name" value="Nucleopor_Nup85"/>
    <property type="match status" value="2"/>
</dbReference>
<feature type="region of interest" description="Disordered" evidence="11">
    <location>
        <begin position="383"/>
        <end position="405"/>
    </location>
</feature>
<dbReference type="PANTHER" id="PTHR13373:SF21">
    <property type="entry name" value="NUCLEAR PORE COMPLEX PROTEIN NUP85"/>
    <property type="match status" value="1"/>
</dbReference>
<comment type="function">
    <text evidence="9">Functions as a component of the nuclear pore complex (NPC).</text>
</comment>
<reference evidence="12 13" key="1">
    <citation type="journal article" date="2018" name="Mol. Biol. Evol.">
        <title>Broad Genomic Sampling Reveals a Smut Pathogenic Ancestry of the Fungal Clade Ustilaginomycotina.</title>
        <authorList>
            <person name="Kijpornyongpan T."/>
            <person name="Mondo S.J."/>
            <person name="Barry K."/>
            <person name="Sandor L."/>
            <person name="Lee J."/>
            <person name="Lipzen A."/>
            <person name="Pangilinan J."/>
            <person name="LaButti K."/>
            <person name="Hainaut M."/>
            <person name="Henrissat B."/>
            <person name="Grigoriev I.V."/>
            <person name="Spatafora J.W."/>
            <person name="Aime M.C."/>
        </authorList>
    </citation>
    <scope>NUCLEOTIDE SEQUENCE [LARGE SCALE GENOMIC DNA]</scope>
    <source>
        <strain evidence="12 13">MCA 3882</strain>
    </source>
</reference>
<dbReference type="EMBL" id="KZ819605">
    <property type="protein sequence ID" value="PWN33123.1"/>
    <property type="molecule type" value="Genomic_DNA"/>
</dbReference>
<evidence type="ECO:0000256" key="7">
    <source>
        <dbReference type="ARBA" id="ARBA00023132"/>
    </source>
</evidence>
<dbReference type="InterPro" id="IPR011502">
    <property type="entry name" value="Nucleoporin_Nup85"/>
</dbReference>
<feature type="compositionally biased region" description="Basic and acidic residues" evidence="11">
    <location>
        <begin position="393"/>
        <end position="405"/>
    </location>
</feature>
<dbReference type="OrthoDB" id="17644at2759"/>
<evidence type="ECO:0000256" key="5">
    <source>
        <dbReference type="ARBA" id="ARBA00022927"/>
    </source>
</evidence>
<dbReference type="PANTHER" id="PTHR13373">
    <property type="entry name" value="FROUNT PROTEIN-RELATED"/>
    <property type="match status" value="1"/>
</dbReference>
<comment type="subunit">
    <text evidence="9">Component of the nuclear pore complex (NPC).</text>
</comment>
<evidence type="ECO:0000256" key="8">
    <source>
        <dbReference type="ARBA" id="ARBA00023242"/>
    </source>
</evidence>
<evidence type="ECO:0000256" key="4">
    <source>
        <dbReference type="ARBA" id="ARBA00022816"/>
    </source>
</evidence>
<dbReference type="AlphaFoldDB" id="A0A316VAB8"/>
<feature type="compositionally biased region" description="Basic and acidic residues" evidence="11">
    <location>
        <begin position="731"/>
        <end position="740"/>
    </location>
</feature>
<evidence type="ECO:0000256" key="1">
    <source>
        <dbReference type="ARBA" id="ARBA00004567"/>
    </source>
</evidence>